<protein>
    <submittedName>
        <fullName evidence="1">Uncharacterized protein</fullName>
    </submittedName>
</protein>
<proteinExistence type="predicted"/>
<sequence length="1625" mass="172356">MAQVGIGTKNPDKSAMLDIEVSSNNLKGVLIPRVPLKSLTDNSNINNGKTTNSLLVFNTTQNTELNIGYYYWFETTWIRLMTDQDNISRDIPKNDEFAVNAEEQSLYLKDTDENIVSVPLRDINVLTTLENKGKGIYVYTSEDNSQTSIDVVADVTNNFESVITNEDVQNALNVYFTNSIPEGNVTYVKEGNSYVFKYLDEKGDNQTIDISEVVKSLETITTITPEIVDGKNTGKYVYKNEEFTEVTIDVVADVTNNFESVITNEDVENSIYLKVANKGQKIESTDGVLNIKGGDKAVLSNTKISVNNKSISTEKIKPGVQGQLLITNTSGDVQWVDATDDIIKDVIALNESVTLIKDLQDGTFVYYNEDCFDKDGKFIEGSVGISFDANTLSIKENAPGLITFSDKKGELKVLDIRASNIIIDDTTIGSGNTNVQDVLETIIERITVLDNQSGALSGIGISINQGTSVDKAVLQDINLSIDKNAIDSEHIKADAVLASKIKDGAVTQEKLWAGKGKNQFVAVAQNDGTVKYQAIGSVIQGDALSTDNSLEIEGDASGSLLKGVKVQVAPNGIVTKHIENNAITAGKIGSAGIDAGAVLTTDGSGGTLFVPIIDAVDKAFNADIIGDAEQTVLVEGGENVLIGDKDKKVTITINKSGIKEKHIANGAVTAQKLNAEDAKEGSVATVGKKGAVSYQPLTTDLLQEKGNILSGTTISAIQGGVGSVLTDVTLEVNDQSITATKLIATEADKGAVATVGDNGIVSYKPLTSDLFQNKGTIATDNIIAVSDNGIGKVLEDVTLSINDNSIATKQLANNAVNTNQIADLAVTNDKITSGNIGQGRVLLSDEGGKTQWGELDKIYDAVAGNLSTDNIITIMPNEQGEIVSGERALLKDINLGIKDESITNKQIANQTIQIEKLNSKGATDEGMVMVTTKEGGFTYMSKSSIVQKGEDLEVNDGLKFLKGNGKSTVLAATIIGIEDQGITSDKLREKSVTTAKISSEGADTNAVLTADGKGAVTYKVLNENIFTGQGADLVSDESIEVTANNKALLQETSIAIAKAGVNTQHLKDKAVTTDKISSKQQDQNANEDALLVSDGQGGTMFKTLDNLALKEGKELKTDASITVKGAENALLKEVTIQVATNGIQEEHLNEKSVTIEKINSGGENAGLVLLTDGEGGASFQTVTSAIENTGKTIYEGDAIAVDGGKQAALKDVTISLKNKGVTNQKIADKTIKAIKIDADKASSGTILTSVGDGEAKFLPINSYGQKLDSDTSITVSTTDGVLLAPALIKVSETGIRTEHLGDKVVTIDKLSSVVDQNNVEAKQILLTDGEGGFDFGTTDDVITKGSILQGETISAKAGAVGSVLSDVTLEVNTLSIDTNHIKDNAVSSAKINKNAVVNEKIAIDAVTTSKIKNKTISFYKISSGKVFDGEEVVTNVPEGQVITADGEGGVIYKSLSSQGKKISTDQSINVTNGGKAVLSDINISVADKGVTPAKISSEQAKEGAVLVADGKGGAVYKELKASMPKFFYLPSIALDVTPGKSGTRNIYEDYATQFGKPKYVNPKAGANAKLPVLPAEEFNFYITYLEDSIFDEVSISDNGVLTYKVKQDAVITNMSYMNIVLEVRE</sequence>
<organism evidence="1 2">
    <name type="scientific">Myroides marinus</name>
    <dbReference type="NCBI Taxonomy" id="703342"/>
    <lineage>
        <taxon>Bacteria</taxon>
        <taxon>Pseudomonadati</taxon>
        <taxon>Bacteroidota</taxon>
        <taxon>Flavobacteriia</taxon>
        <taxon>Flavobacteriales</taxon>
        <taxon>Flavobacteriaceae</taxon>
        <taxon>Myroides</taxon>
    </lineage>
</organism>
<name>A0A164AD04_9FLAO</name>
<dbReference type="OrthoDB" id="1453775at2"/>
<dbReference type="Proteomes" id="UP000076630">
    <property type="component" value="Unassembled WGS sequence"/>
</dbReference>
<evidence type="ECO:0000313" key="2">
    <source>
        <dbReference type="Proteomes" id="UP000076630"/>
    </source>
</evidence>
<gene>
    <name evidence="1" type="ORF">AV926_04190</name>
</gene>
<evidence type="ECO:0000313" key="1">
    <source>
        <dbReference type="EMBL" id="KZE83588.1"/>
    </source>
</evidence>
<accession>A0A164AD04</accession>
<dbReference type="EMBL" id="LQNU01000037">
    <property type="protein sequence ID" value="KZE83588.1"/>
    <property type="molecule type" value="Genomic_DNA"/>
</dbReference>
<keyword evidence="2" id="KW-1185">Reference proteome</keyword>
<comment type="caution">
    <text evidence="1">The sequence shown here is derived from an EMBL/GenBank/DDBJ whole genome shotgun (WGS) entry which is preliminary data.</text>
</comment>
<reference evidence="1 2" key="1">
    <citation type="submission" date="2016-01" db="EMBL/GenBank/DDBJ databases">
        <title>Whole genome sequencing of Myroides marinus L41.</title>
        <authorList>
            <person name="Hong K.W."/>
        </authorList>
    </citation>
    <scope>NUCLEOTIDE SEQUENCE [LARGE SCALE GENOMIC DNA]</scope>
    <source>
        <strain evidence="1 2">L41</strain>
    </source>
</reference>